<name>A0A821R3A0_9NEOP</name>
<dbReference type="OrthoDB" id="185373at2759"/>
<protein>
    <submittedName>
        <fullName evidence="1">Uncharacterized protein</fullName>
    </submittedName>
</protein>
<evidence type="ECO:0000313" key="1">
    <source>
        <dbReference type="EMBL" id="CAF4835036.1"/>
    </source>
</evidence>
<dbReference type="GO" id="GO:0005634">
    <property type="term" value="C:nucleus"/>
    <property type="evidence" value="ECO:0007669"/>
    <property type="project" value="TreeGrafter"/>
</dbReference>
<comment type="caution">
    <text evidence="1">The sequence shown here is derived from an EMBL/GenBank/DDBJ whole genome shotgun (WGS) entry which is preliminary data.</text>
</comment>
<dbReference type="InterPro" id="IPR033490">
    <property type="entry name" value="LRP130"/>
</dbReference>
<keyword evidence="2" id="KW-1185">Reference proteome</keyword>
<dbReference type="EMBL" id="CAJOBZ010000011">
    <property type="protein sequence ID" value="CAF4835036.1"/>
    <property type="molecule type" value="Genomic_DNA"/>
</dbReference>
<sequence>MEENNIEKLDSYIKELKSSNFELSMTILTQLYEVYLENDMIEKANEIHKQILEKNPDFVINRYKKVMMAEALIRANKFDEAIQYLKDNKPTDDITSNFALNAKCWQVLNGVCEEKDVTKIKTLTETLINNNYIEPSNVLLGPLIKVHILRDDLDSALNEFEYCCKQYRSTPWKGELTKALILKEDATKLQWLADLSTQIHGEINILHDLVLAFVECGRLRQARRILETPGLLARRRRVDEACRRYEEEGKSEYLEGLLEATRDLSILDRSNIFYHLLVTYCKANETDKAVGLWTTLQEEGEIPTDEFLIYLGNHLKSQNKEVPFVIPQPNTNVQKKQDEAIIKTLATRKEPVQPTKRGISEQIEKLINDGLLSQAVDFTIKSVEDGVVPRQNIIKYLLKSLAAEGSVEKIQMLGRYINEEMRRKVTYDDKMTAAIFNRGGGDQHVSNLLLTVEATQSPDELKSVLTKFPRSKALAAAVSNEELSKKCLKIAEISASKGITLPLNLLWLEYLIADKKEEADAIWKKYLIKSESLVFRRLLQESHIQSKPKLIEELISYLKTNPTILPSTLGNAYSRLINLHLVHNNLDLAKAVTDEAFKSGLKDTDLNRTTLERLKSAFEEAGKAYQ</sequence>
<accession>A0A821R3A0</accession>
<reference evidence="1" key="1">
    <citation type="submission" date="2021-02" db="EMBL/GenBank/DDBJ databases">
        <authorList>
            <person name="Steward A R."/>
        </authorList>
    </citation>
    <scope>NUCLEOTIDE SEQUENCE</scope>
</reference>
<dbReference type="AlphaFoldDB" id="A0A821R3A0"/>
<dbReference type="InterPro" id="IPR011990">
    <property type="entry name" value="TPR-like_helical_dom_sf"/>
</dbReference>
<dbReference type="Proteomes" id="UP000663880">
    <property type="component" value="Unassembled WGS sequence"/>
</dbReference>
<dbReference type="GO" id="GO:0070129">
    <property type="term" value="P:regulation of mitochondrial translation"/>
    <property type="evidence" value="ECO:0007669"/>
    <property type="project" value="TreeGrafter"/>
</dbReference>
<organism evidence="1 2">
    <name type="scientific">Pieris macdunnoughi</name>
    <dbReference type="NCBI Taxonomy" id="345717"/>
    <lineage>
        <taxon>Eukaryota</taxon>
        <taxon>Metazoa</taxon>
        <taxon>Ecdysozoa</taxon>
        <taxon>Arthropoda</taxon>
        <taxon>Hexapoda</taxon>
        <taxon>Insecta</taxon>
        <taxon>Pterygota</taxon>
        <taxon>Neoptera</taxon>
        <taxon>Endopterygota</taxon>
        <taxon>Lepidoptera</taxon>
        <taxon>Glossata</taxon>
        <taxon>Ditrysia</taxon>
        <taxon>Papilionoidea</taxon>
        <taxon>Pieridae</taxon>
        <taxon>Pierinae</taxon>
        <taxon>Pieris</taxon>
    </lineage>
</organism>
<dbReference type="PANTHER" id="PTHR46669">
    <property type="entry name" value="LEUCINE-RICH PPR MOTIF-CONTAINING PROTEIN, MITOCHONDRIAL"/>
    <property type="match status" value="1"/>
</dbReference>
<dbReference type="GO" id="GO:0005739">
    <property type="term" value="C:mitochondrion"/>
    <property type="evidence" value="ECO:0007669"/>
    <property type="project" value="TreeGrafter"/>
</dbReference>
<evidence type="ECO:0000313" key="2">
    <source>
        <dbReference type="Proteomes" id="UP000663880"/>
    </source>
</evidence>
<dbReference type="GO" id="GO:0003730">
    <property type="term" value="F:mRNA 3'-UTR binding"/>
    <property type="evidence" value="ECO:0007669"/>
    <property type="project" value="TreeGrafter"/>
</dbReference>
<proteinExistence type="predicted"/>
<dbReference type="PANTHER" id="PTHR46669:SF2">
    <property type="entry name" value="EG:BACN32G11.3 PROTEIN"/>
    <property type="match status" value="1"/>
</dbReference>
<gene>
    <name evidence="1" type="ORF">PMACD_LOCUS5639</name>
</gene>
<dbReference type="Gene3D" id="1.25.40.10">
    <property type="entry name" value="Tetratricopeptide repeat domain"/>
    <property type="match status" value="1"/>
</dbReference>